<sequence length="81" mass="9539">MDRVAYQNLRFAVEAEIINANIDSDFDQTSSVNSLMRIFLSALAQQEVNRQRSRREFKTFRRKPDVIVPSWAFHPPVEKKK</sequence>
<dbReference type="AlphaFoldDB" id="A0A0Q0EFL2"/>
<accession>A0A0Q0EFL2</accession>
<evidence type="ECO:0000313" key="1">
    <source>
        <dbReference type="EMBL" id="KPZ21733.1"/>
    </source>
</evidence>
<proteinExistence type="predicted"/>
<reference evidence="1 2" key="1">
    <citation type="submission" date="2015-09" db="EMBL/GenBank/DDBJ databases">
        <title>Genome announcement of multiple Pseudomonas syringae strains.</title>
        <authorList>
            <person name="Thakur S."/>
            <person name="Wang P.W."/>
            <person name="Gong Y."/>
            <person name="Weir B.S."/>
            <person name="Guttman D.S."/>
        </authorList>
    </citation>
    <scope>NUCLEOTIDE SEQUENCE [LARGE SCALE GENOMIC DNA]</scope>
    <source>
        <strain evidence="1 2">ICMP3963</strain>
    </source>
</reference>
<organism evidence="1 2">
    <name type="scientific">Pseudomonas syringae pv. viburni</name>
    <dbReference type="NCBI Taxonomy" id="251703"/>
    <lineage>
        <taxon>Bacteria</taxon>
        <taxon>Pseudomonadati</taxon>
        <taxon>Pseudomonadota</taxon>
        <taxon>Gammaproteobacteria</taxon>
        <taxon>Pseudomonadales</taxon>
        <taxon>Pseudomonadaceae</taxon>
        <taxon>Pseudomonas</taxon>
    </lineage>
</organism>
<dbReference type="PATRIC" id="fig|251703.9.peg.2308"/>
<dbReference type="EMBL" id="LJRR01000094">
    <property type="protein sequence ID" value="KPZ21733.1"/>
    <property type="molecule type" value="Genomic_DNA"/>
</dbReference>
<dbReference type="RefSeq" id="WP_020342993.1">
    <property type="nucleotide sequence ID" value="NZ_JYHK01000089.1"/>
</dbReference>
<evidence type="ECO:0000313" key="2">
    <source>
        <dbReference type="Proteomes" id="UP000050317"/>
    </source>
</evidence>
<name>A0A0Q0EFL2_9PSED</name>
<gene>
    <name evidence="1" type="ORF">ALO40_200220</name>
</gene>
<comment type="caution">
    <text evidence="1">The sequence shown here is derived from an EMBL/GenBank/DDBJ whole genome shotgun (WGS) entry which is preliminary data.</text>
</comment>
<dbReference type="Proteomes" id="UP000050317">
    <property type="component" value="Unassembled WGS sequence"/>
</dbReference>
<protein>
    <submittedName>
        <fullName evidence="1">Transposase</fullName>
    </submittedName>
</protein>